<feature type="binding site" evidence="7">
    <location>
        <position position="366"/>
    </location>
    <ligand>
        <name>Mg(2+)</name>
        <dbReference type="ChEBI" id="CHEBI:18420"/>
        <label>1</label>
    </ligand>
</feature>
<dbReference type="PROSITE" id="PS51435">
    <property type="entry name" value="AP_NUCLEASE_F1_4"/>
    <property type="match status" value="1"/>
</dbReference>
<dbReference type="GO" id="GO:0006284">
    <property type="term" value="P:base-excision repair"/>
    <property type="evidence" value="ECO:0007669"/>
    <property type="project" value="EnsemblFungi"/>
</dbReference>
<dbReference type="SUPFAM" id="SSF56219">
    <property type="entry name" value="DNase I-like"/>
    <property type="match status" value="1"/>
</dbReference>
<dbReference type="GO" id="GO:0008311">
    <property type="term" value="F:double-stranded DNA 3'-5' DNA exonuclease activity"/>
    <property type="evidence" value="ECO:0007669"/>
    <property type="project" value="EnsemblFungi"/>
</dbReference>
<dbReference type="InterPro" id="IPR004808">
    <property type="entry name" value="AP_endonuc_1"/>
</dbReference>
<evidence type="ECO:0000259" key="10">
    <source>
        <dbReference type="Pfam" id="PF03372"/>
    </source>
</evidence>
<proteinExistence type="inferred from homology"/>
<keyword evidence="12" id="KW-1185">Reference proteome</keyword>
<feature type="binding site" evidence="7">
    <location>
        <position position="224"/>
    </location>
    <ligand>
        <name>Mg(2+)</name>
        <dbReference type="ChEBI" id="CHEBI:18420"/>
        <label>1</label>
    </ligand>
</feature>
<dbReference type="eggNOG" id="KOG1294">
    <property type="taxonomic scope" value="Eukaryota"/>
</dbReference>
<evidence type="ECO:0000256" key="5">
    <source>
        <dbReference type="ARBA" id="ARBA00022842"/>
    </source>
</evidence>
<dbReference type="Proteomes" id="UP000002037">
    <property type="component" value="Unassembled WGS sequence"/>
</dbReference>
<dbReference type="HOGENOM" id="CLU_010374_0_0_1"/>
<evidence type="ECO:0000256" key="3">
    <source>
        <dbReference type="ARBA" id="ARBA00022723"/>
    </source>
</evidence>
<accession>C5MB37</accession>
<organism evidence="11 12">
    <name type="scientific">Candida tropicalis (strain ATCC MYA-3404 / T1)</name>
    <name type="common">Yeast</name>
    <dbReference type="NCBI Taxonomy" id="294747"/>
    <lineage>
        <taxon>Eukaryota</taxon>
        <taxon>Fungi</taxon>
        <taxon>Dikarya</taxon>
        <taxon>Ascomycota</taxon>
        <taxon>Saccharomycotina</taxon>
        <taxon>Pichiomycetes</taxon>
        <taxon>Debaryomycetaceae</taxon>
        <taxon>Candida/Lodderomyces clade</taxon>
        <taxon>Candida</taxon>
    </lineage>
</organism>
<evidence type="ECO:0000313" key="11">
    <source>
        <dbReference type="EMBL" id="EER32854.1"/>
    </source>
</evidence>
<dbReference type="OrthoDB" id="391817at2759"/>
<evidence type="ECO:0000256" key="6">
    <source>
        <dbReference type="PIRSR" id="PIRSR604808-1"/>
    </source>
</evidence>
<feature type="domain" description="Endonuclease/exonuclease/phosphatase" evidence="10">
    <location>
        <begin position="27"/>
        <end position="367"/>
    </location>
</feature>
<feature type="binding site" evidence="7">
    <location>
        <position position="226"/>
    </location>
    <ligand>
        <name>Mg(2+)</name>
        <dbReference type="ChEBI" id="CHEBI:18420"/>
        <label>1</label>
    </ligand>
</feature>
<dbReference type="STRING" id="294747.C5MB37"/>
<keyword evidence="4" id="KW-0378">Hydrolase</keyword>
<protein>
    <recommendedName>
        <fullName evidence="10">Endonuclease/exonuclease/phosphatase domain-containing protein</fullName>
    </recommendedName>
</protein>
<feature type="active site" evidence="6">
    <location>
        <position position="183"/>
    </location>
</feature>
<feature type="site" description="Important for catalytic activity" evidence="8">
    <location>
        <position position="340"/>
    </location>
</feature>
<evidence type="ECO:0000256" key="2">
    <source>
        <dbReference type="ARBA" id="ARBA00007092"/>
    </source>
</evidence>
<keyword evidence="3 7" id="KW-0479">Metal-binding</keyword>
<comment type="similarity">
    <text evidence="2">Belongs to the DNA repair enzymes AP/ExoA family.</text>
</comment>
<dbReference type="KEGG" id="ctp:CTRG_03279"/>
<feature type="binding site" evidence="7">
    <location>
        <position position="66"/>
    </location>
    <ligand>
        <name>Mg(2+)</name>
        <dbReference type="ChEBI" id="CHEBI:18420"/>
        <label>1</label>
    </ligand>
</feature>
<keyword evidence="7" id="KW-0464">Manganese</keyword>
<comment type="cofactor">
    <cofactor evidence="7">
        <name>Mg(2+)</name>
        <dbReference type="ChEBI" id="CHEBI:18420"/>
    </cofactor>
    <cofactor evidence="7">
        <name>Mn(2+)</name>
        <dbReference type="ChEBI" id="CHEBI:29035"/>
    </cofactor>
    <text evidence="7">Probably binds two magnesium or manganese ions per subunit.</text>
</comment>
<dbReference type="GO" id="GO:0003906">
    <property type="term" value="F:DNA-(apurinic or apyrimidinic site) endonuclease activity"/>
    <property type="evidence" value="ECO:0007669"/>
    <property type="project" value="EnsemblFungi"/>
</dbReference>
<evidence type="ECO:0000256" key="8">
    <source>
        <dbReference type="PIRSR" id="PIRSR604808-3"/>
    </source>
</evidence>
<sequence length="481" mass="54777">MDKDILLQEPFTKITSKSKGDSTIRYVTFNVNGIKTIFNYHPWNKFKQDYNALFNSLHADIITLQELKLSESTIQQAKNIAHLADYKSFISLPATKKGYSGVGLFIRNPSDGKNAKHLTVVKAEEGITGWLCSRNGSNVPYRELNDNIGGYTDFDKQSGQFLDSEGRCVVVELADNTVVFGVYCPANSQRTYEGELFRLTFMKLLLERCRNLKNMGKKVVVMGDININLDLIDNAEGIELGVKDNSIRRASSGHTFECMNYAECVKFKSSSDARILLNKYVYRSMWQDLSIDGKEENKDDEQKQFLYDTTRFIQGRRMKMYTVWNTLTNSREINYGSRIDLILFSDESMVKNISQADIWPCILGSDHCPVFTDYDIDECQEDDDITEVPTKLHLEARYHFKLEKTRDITSLFGSKNPKKSASPDSSSTSSVTSSQSSTPKPANSQESSSKPKYVYKSRKVEKPEAKKNKKTQIKSISNYFK</sequence>
<reference evidence="11 12" key="1">
    <citation type="journal article" date="2009" name="Nature">
        <title>Evolution of pathogenicity and sexual reproduction in eight Candida genomes.</title>
        <authorList>
            <person name="Butler G."/>
            <person name="Rasmussen M.D."/>
            <person name="Lin M.F."/>
            <person name="Santos M.A."/>
            <person name="Sakthikumar S."/>
            <person name="Munro C.A."/>
            <person name="Rheinbay E."/>
            <person name="Grabherr M."/>
            <person name="Forche A."/>
            <person name="Reedy J.L."/>
            <person name="Agrafioti I."/>
            <person name="Arnaud M.B."/>
            <person name="Bates S."/>
            <person name="Brown A.J."/>
            <person name="Brunke S."/>
            <person name="Costanzo M.C."/>
            <person name="Fitzpatrick D.A."/>
            <person name="de Groot P.W."/>
            <person name="Harris D."/>
            <person name="Hoyer L.L."/>
            <person name="Hube B."/>
            <person name="Klis F.M."/>
            <person name="Kodira C."/>
            <person name="Lennard N."/>
            <person name="Logue M.E."/>
            <person name="Martin R."/>
            <person name="Neiman A.M."/>
            <person name="Nikolaou E."/>
            <person name="Quail M.A."/>
            <person name="Quinn J."/>
            <person name="Santos M.C."/>
            <person name="Schmitzberger F.F."/>
            <person name="Sherlock G."/>
            <person name="Shah P."/>
            <person name="Silverstein K.A."/>
            <person name="Skrzypek M.S."/>
            <person name="Soll D."/>
            <person name="Staggs R."/>
            <person name="Stansfield I."/>
            <person name="Stumpf M.P."/>
            <person name="Sudbery P.E."/>
            <person name="Srikantha T."/>
            <person name="Zeng Q."/>
            <person name="Berman J."/>
            <person name="Berriman M."/>
            <person name="Heitman J."/>
            <person name="Gow N.A."/>
            <person name="Lorenz M.C."/>
            <person name="Birren B.W."/>
            <person name="Kellis M."/>
            <person name="Cuomo C.A."/>
        </authorList>
    </citation>
    <scope>NUCLEOTIDE SEQUENCE [LARGE SCALE GENOMIC DNA]</scope>
    <source>
        <strain evidence="12">ATCC MYA-3404 / T1</strain>
    </source>
</reference>
<dbReference type="InterPro" id="IPR005135">
    <property type="entry name" value="Endo/exonuclease/phosphatase"/>
</dbReference>
<comment type="cofactor">
    <cofactor evidence="1">
        <name>Mn(2+)</name>
        <dbReference type="ChEBI" id="CHEBI:29035"/>
    </cofactor>
</comment>
<evidence type="ECO:0000256" key="1">
    <source>
        <dbReference type="ARBA" id="ARBA00001936"/>
    </source>
</evidence>
<dbReference type="GO" id="GO:0003677">
    <property type="term" value="F:DNA binding"/>
    <property type="evidence" value="ECO:0007669"/>
    <property type="project" value="InterPro"/>
</dbReference>
<dbReference type="RefSeq" id="XP_002548982.1">
    <property type="nucleotide sequence ID" value="XM_002548936.1"/>
</dbReference>
<gene>
    <name evidence="11" type="ORF">CTRG_03279</name>
</gene>
<dbReference type="PROSITE" id="PS00728">
    <property type="entry name" value="AP_NUCLEASE_F1_3"/>
    <property type="match status" value="1"/>
</dbReference>
<feature type="site" description="Interaction with DNA substrate" evidence="8">
    <location>
        <position position="367"/>
    </location>
</feature>
<dbReference type="PANTHER" id="PTHR22748">
    <property type="entry name" value="AP ENDONUCLEASE"/>
    <property type="match status" value="1"/>
</dbReference>
<evidence type="ECO:0000313" key="12">
    <source>
        <dbReference type="Proteomes" id="UP000002037"/>
    </source>
</evidence>
<dbReference type="EMBL" id="GG692398">
    <property type="protein sequence ID" value="EER32854.1"/>
    <property type="molecule type" value="Genomic_DNA"/>
</dbReference>
<dbReference type="Gene3D" id="3.60.10.10">
    <property type="entry name" value="Endonuclease/exonuclease/phosphatase"/>
    <property type="match status" value="1"/>
</dbReference>
<feature type="binding site" evidence="7">
    <location>
        <position position="30"/>
    </location>
    <ligand>
        <name>Mg(2+)</name>
        <dbReference type="ChEBI" id="CHEBI:18420"/>
        <label>1</label>
    </ligand>
</feature>
<feature type="region of interest" description="Disordered" evidence="9">
    <location>
        <begin position="412"/>
        <end position="481"/>
    </location>
</feature>
<dbReference type="GO" id="GO:0008081">
    <property type="term" value="F:phosphoric diester hydrolase activity"/>
    <property type="evidence" value="ECO:0007669"/>
    <property type="project" value="EnsemblFungi"/>
</dbReference>
<dbReference type="GO" id="GO:0005634">
    <property type="term" value="C:nucleus"/>
    <property type="evidence" value="ECO:0007669"/>
    <property type="project" value="TreeGrafter"/>
</dbReference>
<feature type="active site" description="Proton acceptor" evidence="6">
    <location>
        <position position="367"/>
    </location>
</feature>
<dbReference type="InterPro" id="IPR020848">
    <property type="entry name" value="AP_endonuclease_F1_CS"/>
</dbReference>
<feature type="compositionally biased region" description="Low complexity" evidence="9">
    <location>
        <begin position="419"/>
        <end position="441"/>
    </location>
</feature>
<dbReference type="VEuPathDB" id="FungiDB:CTRG_03279"/>
<dbReference type="PANTHER" id="PTHR22748:SF4">
    <property type="entry name" value="DNA-(APURINIC OR APYRIMIDINIC SITE) ENDONUCLEASE 2"/>
    <property type="match status" value="1"/>
</dbReference>
<dbReference type="GeneID" id="8296001"/>
<feature type="site" description="Transition state stabilizer" evidence="8">
    <location>
        <position position="226"/>
    </location>
</feature>
<evidence type="ECO:0000256" key="9">
    <source>
        <dbReference type="SAM" id="MobiDB-lite"/>
    </source>
</evidence>
<name>C5MB37_CANTT</name>
<dbReference type="Pfam" id="PF03372">
    <property type="entry name" value="Exo_endo_phos"/>
    <property type="match status" value="1"/>
</dbReference>
<dbReference type="InterPro" id="IPR036691">
    <property type="entry name" value="Endo/exonu/phosph_ase_sf"/>
</dbReference>
<dbReference type="AlphaFoldDB" id="C5MB37"/>
<dbReference type="GO" id="GO:0046872">
    <property type="term" value="F:metal ion binding"/>
    <property type="evidence" value="ECO:0007669"/>
    <property type="project" value="UniProtKB-KW"/>
</dbReference>
<evidence type="ECO:0000256" key="4">
    <source>
        <dbReference type="ARBA" id="ARBA00022801"/>
    </source>
</evidence>
<evidence type="ECO:0000256" key="7">
    <source>
        <dbReference type="PIRSR" id="PIRSR604808-2"/>
    </source>
</evidence>
<keyword evidence="5 7" id="KW-0460">Magnesium</keyword>
<feature type="active site" description="Proton donor/acceptor" evidence="6">
    <location>
        <position position="224"/>
    </location>
</feature>
<feature type="binding site" evidence="7">
    <location>
        <position position="367"/>
    </location>
    <ligand>
        <name>Mg(2+)</name>
        <dbReference type="ChEBI" id="CHEBI:18420"/>
        <label>1</label>
    </ligand>
</feature>